<name>A0A2P5A461_PARAD</name>
<proteinExistence type="predicted"/>
<reference evidence="4" key="1">
    <citation type="submission" date="2016-06" db="EMBL/GenBank/DDBJ databases">
        <title>Parallel loss of symbiosis genes in relatives of nitrogen-fixing non-legume Parasponia.</title>
        <authorList>
            <person name="Van Velzen R."/>
            <person name="Holmer R."/>
            <person name="Bu F."/>
            <person name="Rutten L."/>
            <person name="Van Zeijl A."/>
            <person name="Liu W."/>
            <person name="Santuari L."/>
            <person name="Cao Q."/>
            <person name="Sharma T."/>
            <person name="Shen D."/>
            <person name="Roswanjaya Y."/>
            <person name="Wardhani T."/>
            <person name="Kalhor M.S."/>
            <person name="Jansen J."/>
            <person name="Van den Hoogen J."/>
            <person name="Gungor B."/>
            <person name="Hartog M."/>
            <person name="Hontelez J."/>
            <person name="Verver J."/>
            <person name="Yang W.-C."/>
            <person name="Schijlen E."/>
            <person name="Repin R."/>
            <person name="Schilthuizen M."/>
            <person name="Schranz E."/>
            <person name="Heidstra R."/>
            <person name="Miyata K."/>
            <person name="Fedorova E."/>
            <person name="Kohlen W."/>
            <person name="Bisseling T."/>
            <person name="Smit S."/>
            <person name="Geurts R."/>
        </authorList>
    </citation>
    <scope>NUCLEOTIDE SEQUENCE [LARGE SCALE GENOMIC DNA]</scope>
    <source>
        <strain evidence="4">cv. WU1-14</strain>
    </source>
</reference>
<dbReference type="PANTHER" id="PTHR47186:SF57">
    <property type="entry name" value="OS02G0478300 PROTEIN"/>
    <property type="match status" value="1"/>
</dbReference>
<dbReference type="InterPro" id="IPR055414">
    <property type="entry name" value="LRR_R13L4/SHOC2-like"/>
</dbReference>
<dbReference type="AlphaFoldDB" id="A0A2P5A461"/>
<organism evidence="3 4">
    <name type="scientific">Parasponia andersonii</name>
    <name type="common">Sponia andersonii</name>
    <dbReference type="NCBI Taxonomy" id="3476"/>
    <lineage>
        <taxon>Eukaryota</taxon>
        <taxon>Viridiplantae</taxon>
        <taxon>Streptophyta</taxon>
        <taxon>Embryophyta</taxon>
        <taxon>Tracheophyta</taxon>
        <taxon>Spermatophyta</taxon>
        <taxon>Magnoliopsida</taxon>
        <taxon>eudicotyledons</taxon>
        <taxon>Gunneridae</taxon>
        <taxon>Pentapetalae</taxon>
        <taxon>rosids</taxon>
        <taxon>fabids</taxon>
        <taxon>Rosales</taxon>
        <taxon>Cannabaceae</taxon>
        <taxon>Parasponia</taxon>
    </lineage>
</organism>
<dbReference type="Gene3D" id="3.80.10.10">
    <property type="entry name" value="Ribonuclease Inhibitor"/>
    <property type="match status" value="1"/>
</dbReference>
<evidence type="ECO:0000259" key="2">
    <source>
        <dbReference type="Pfam" id="PF23598"/>
    </source>
</evidence>
<keyword evidence="4" id="KW-1185">Reference proteome</keyword>
<sequence>LKYLNLKGTKVKTLPKSIGNLCNLQTLNLFDTLVEELPKEINKLRNLQHLSAQRYNNENECSLNSYGCVRIHEGVRCLEALQTLTFVEANKDGVDFVKELEKLTKLETLGIGKVTASMGKDLGISIGKMNHLEELFINSIREEEILDFNCILSPPLSLRFLSLRCRLDEFPNWISMLQNLRGFSLRFTRLIDEPLKHLKGLPNLTFIRLYQAYDGEELHFEEGGFRKLKEVLLGKLEGLKVVKIDRGALPFLEEFQIEACLLMQEIPSNIELLPNLKSLIIKDMPREFVAGLQPNGGLHYSKIRHVPSVSIMYKQGGWTTFQSHKLGEPELLQRLQ</sequence>
<dbReference type="Proteomes" id="UP000237105">
    <property type="component" value="Unassembled WGS sequence"/>
</dbReference>
<dbReference type="SUPFAM" id="SSF52058">
    <property type="entry name" value="L domain-like"/>
    <property type="match status" value="1"/>
</dbReference>
<feature type="non-terminal residue" evidence="3">
    <location>
        <position position="1"/>
    </location>
</feature>
<keyword evidence="1" id="KW-0677">Repeat</keyword>
<dbReference type="InterPro" id="IPR032675">
    <property type="entry name" value="LRR_dom_sf"/>
</dbReference>
<dbReference type="Pfam" id="PF23598">
    <property type="entry name" value="LRR_14"/>
    <property type="match status" value="1"/>
</dbReference>
<gene>
    <name evidence="3" type="ORF">PanWU01x14_370740</name>
</gene>
<protein>
    <submittedName>
        <fullName evidence="3">LRR domain containing protein</fullName>
    </submittedName>
</protein>
<evidence type="ECO:0000256" key="1">
    <source>
        <dbReference type="ARBA" id="ARBA00022737"/>
    </source>
</evidence>
<dbReference type="EMBL" id="JXTB01001122">
    <property type="protein sequence ID" value="PON31330.1"/>
    <property type="molecule type" value="Genomic_DNA"/>
</dbReference>
<accession>A0A2P5A461</accession>
<feature type="domain" description="Disease resistance R13L4/SHOC-2-like LRR" evidence="2">
    <location>
        <begin position="1"/>
        <end position="278"/>
    </location>
</feature>
<evidence type="ECO:0000313" key="3">
    <source>
        <dbReference type="EMBL" id="PON31330.1"/>
    </source>
</evidence>
<evidence type="ECO:0000313" key="4">
    <source>
        <dbReference type="Proteomes" id="UP000237105"/>
    </source>
</evidence>
<dbReference type="PANTHER" id="PTHR47186">
    <property type="entry name" value="LEUCINE-RICH REPEAT-CONTAINING PROTEIN 57"/>
    <property type="match status" value="1"/>
</dbReference>
<dbReference type="OrthoDB" id="598235at2759"/>
<comment type="caution">
    <text evidence="3">The sequence shown here is derived from an EMBL/GenBank/DDBJ whole genome shotgun (WGS) entry which is preliminary data.</text>
</comment>